<proteinExistence type="predicted"/>
<reference evidence="2 3" key="1">
    <citation type="submission" date="2023-11" db="EMBL/GenBank/DDBJ databases">
        <authorList>
            <person name="Hedman E."/>
            <person name="Englund M."/>
            <person name="Stromberg M."/>
            <person name="Nyberg Akerstrom W."/>
            <person name="Nylinder S."/>
            <person name="Jareborg N."/>
            <person name="Kallberg Y."/>
            <person name="Kronander E."/>
        </authorList>
    </citation>
    <scope>NUCLEOTIDE SEQUENCE [LARGE SCALE GENOMIC DNA]</scope>
</reference>
<evidence type="ECO:0000313" key="3">
    <source>
        <dbReference type="Proteomes" id="UP001314205"/>
    </source>
</evidence>
<organism evidence="2 3">
    <name type="scientific">Parnassius mnemosyne</name>
    <name type="common">clouded apollo</name>
    <dbReference type="NCBI Taxonomy" id="213953"/>
    <lineage>
        <taxon>Eukaryota</taxon>
        <taxon>Metazoa</taxon>
        <taxon>Ecdysozoa</taxon>
        <taxon>Arthropoda</taxon>
        <taxon>Hexapoda</taxon>
        <taxon>Insecta</taxon>
        <taxon>Pterygota</taxon>
        <taxon>Neoptera</taxon>
        <taxon>Endopterygota</taxon>
        <taxon>Lepidoptera</taxon>
        <taxon>Glossata</taxon>
        <taxon>Ditrysia</taxon>
        <taxon>Papilionoidea</taxon>
        <taxon>Papilionidae</taxon>
        <taxon>Parnassiinae</taxon>
        <taxon>Parnassini</taxon>
        <taxon>Parnassius</taxon>
        <taxon>Driopa</taxon>
    </lineage>
</organism>
<dbReference type="Proteomes" id="UP001314205">
    <property type="component" value="Unassembled WGS sequence"/>
</dbReference>
<evidence type="ECO:0000259" key="1">
    <source>
        <dbReference type="Pfam" id="PF10545"/>
    </source>
</evidence>
<comment type="caution">
    <text evidence="2">The sequence shown here is derived from an EMBL/GenBank/DDBJ whole genome shotgun (WGS) entry which is preliminary data.</text>
</comment>
<protein>
    <recommendedName>
        <fullName evidence="1">MADF domain-containing protein</fullName>
    </recommendedName>
</protein>
<dbReference type="EMBL" id="CAVLGL010000068">
    <property type="protein sequence ID" value="CAK1584889.1"/>
    <property type="molecule type" value="Genomic_DNA"/>
</dbReference>
<dbReference type="Pfam" id="PF10545">
    <property type="entry name" value="MADF_DNA_bdg"/>
    <property type="match status" value="1"/>
</dbReference>
<feature type="domain" description="MADF" evidence="1">
    <location>
        <begin position="3"/>
        <end position="80"/>
    </location>
</feature>
<sequence>MELYKNRVATQADEIMIVIDLNFEQKEEKTRQAFAKIIQRWTHIRDNYNRSYEKIQDQKRSRNGAKTTIPYVYSEQLSFL</sequence>
<dbReference type="InterPro" id="IPR006578">
    <property type="entry name" value="MADF-dom"/>
</dbReference>
<evidence type="ECO:0000313" key="2">
    <source>
        <dbReference type="EMBL" id="CAK1584889.1"/>
    </source>
</evidence>
<keyword evidence="3" id="KW-1185">Reference proteome</keyword>
<accession>A0AAV1KSM9</accession>
<dbReference type="AlphaFoldDB" id="A0AAV1KSM9"/>
<name>A0AAV1KSM9_9NEOP</name>
<gene>
    <name evidence="2" type="ORF">PARMNEM_LOCUS6053</name>
</gene>